<organism evidence="2">
    <name type="scientific">marine sediment metagenome</name>
    <dbReference type="NCBI Taxonomy" id="412755"/>
    <lineage>
        <taxon>unclassified sequences</taxon>
        <taxon>metagenomes</taxon>
        <taxon>ecological metagenomes</taxon>
    </lineage>
</organism>
<dbReference type="PANTHER" id="PTHR45947">
    <property type="entry name" value="SULFOQUINOVOSYL TRANSFERASE SQD2"/>
    <property type="match status" value="1"/>
</dbReference>
<dbReference type="Gene3D" id="3.40.50.2000">
    <property type="entry name" value="Glycogen Phosphorylase B"/>
    <property type="match status" value="2"/>
</dbReference>
<proteinExistence type="predicted"/>
<dbReference type="GO" id="GO:0016757">
    <property type="term" value="F:glycosyltransferase activity"/>
    <property type="evidence" value="ECO:0007669"/>
    <property type="project" value="InterPro"/>
</dbReference>
<protein>
    <recommendedName>
        <fullName evidence="1">Glycosyl transferase family 1 domain-containing protein</fullName>
    </recommendedName>
</protein>
<dbReference type="AlphaFoldDB" id="X1U9L6"/>
<evidence type="ECO:0000259" key="1">
    <source>
        <dbReference type="Pfam" id="PF00534"/>
    </source>
</evidence>
<gene>
    <name evidence="2" type="ORF">S12H4_39857</name>
</gene>
<dbReference type="InterPro" id="IPR050194">
    <property type="entry name" value="Glycosyltransferase_grp1"/>
</dbReference>
<comment type="caution">
    <text evidence="2">The sequence shown here is derived from an EMBL/GenBank/DDBJ whole genome shotgun (WGS) entry which is preliminary data.</text>
</comment>
<sequence>MRGGKKVEEVPPYYVSSDIFVGPSIFGESFGIVLLEAMASKVPVVAFANDGYKGLLKNKKGGILVPPKDYKGLAKELEVLIKDEGLRKKMGEMGLEEAQEYSWDKIANKVLDFYQLCAKKKKG</sequence>
<reference evidence="2" key="1">
    <citation type="journal article" date="2014" name="Front. Microbiol.">
        <title>High frequency of phylogenetically diverse reductive dehalogenase-homologous genes in deep subseafloor sedimentary metagenomes.</title>
        <authorList>
            <person name="Kawai M."/>
            <person name="Futagami T."/>
            <person name="Toyoda A."/>
            <person name="Takaki Y."/>
            <person name="Nishi S."/>
            <person name="Hori S."/>
            <person name="Arai W."/>
            <person name="Tsubouchi T."/>
            <person name="Morono Y."/>
            <person name="Uchiyama I."/>
            <person name="Ito T."/>
            <person name="Fujiyama A."/>
            <person name="Inagaki F."/>
            <person name="Takami H."/>
        </authorList>
    </citation>
    <scope>NUCLEOTIDE SEQUENCE</scope>
    <source>
        <strain evidence="2">Expedition CK06-06</strain>
    </source>
</reference>
<dbReference type="PANTHER" id="PTHR45947:SF3">
    <property type="entry name" value="SULFOQUINOVOSYL TRANSFERASE SQD2"/>
    <property type="match status" value="1"/>
</dbReference>
<dbReference type="SUPFAM" id="SSF53756">
    <property type="entry name" value="UDP-Glycosyltransferase/glycogen phosphorylase"/>
    <property type="match status" value="1"/>
</dbReference>
<feature type="domain" description="Glycosyl transferase family 1" evidence="1">
    <location>
        <begin position="4"/>
        <end position="94"/>
    </location>
</feature>
<name>X1U9L6_9ZZZZ</name>
<evidence type="ECO:0000313" key="2">
    <source>
        <dbReference type="EMBL" id="GAI88999.1"/>
    </source>
</evidence>
<dbReference type="EMBL" id="BARW01024135">
    <property type="protein sequence ID" value="GAI88999.1"/>
    <property type="molecule type" value="Genomic_DNA"/>
</dbReference>
<accession>X1U9L6</accession>
<dbReference type="InterPro" id="IPR001296">
    <property type="entry name" value="Glyco_trans_1"/>
</dbReference>
<dbReference type="Pfam" id="PF00534">
    <property type="entry name" value="Glycos_transf_1"/>
    <property type="match status" value="1"/>
</dbReference>
<dbReference type="CDD" id="cd03801">
    <property type="entry name" value="GT4_PimA-like"/>
    <property type="match status" value="1"/>
</dbReference>